<comment type="caution">
    <text evidence="8">The sequence shown here is derived from an EMBL/GenBank/DDBJ whole genome shotgun (WGS) entry which is preliminary data.</text>
</comment>
<sequence length="158" mass="18585">MMSQTSLKRDYDISEEIGRGKLGTVFKCRSCSAADSFAVKFIDKRSRKEWKEEAKILHHLSPHPHPHIIHLDNLWEDETHLHMVIDYCPNGDLFNFIVTNQIILSENQARCLFNQLMQAISHCHEYRVVHRDINPENVLLDSGYSVKMRFSYEKLHHI</sequence>
<accession>A0AAD6L0B6</accession>
<keyword evidence="6" id="KW-0067">ATP-binding</keyword>
<dbReference type="Pfam" id="PF00069">
    <property type="entry name" value="Pkinase"/>
    <property type="match status" value="1"/>
</dbReference>
<keyword evidence="3" id="KW-0808">Transferase</keyword>
<evidence type="ECO:0000256" key="5">
    <source>
        <dbReference type="ARBA" id="ARBA00022777"/>
    </source>
</evidence>
<evidence type="ECO:0000313" key="8">
    <source>
        <dbReference type="EMBL" id="KAJ6432165.1"/>
    </source>
</evidence>
<dbReference type="InterPro" id="IPR050205">
    <property type="entry name" value="CDPK_Ser/Thr_kinases"/>
</dbReference>
<organism evidence="8 9">
    <name type="scientific">Salix udensis</name>
    <dbReference type="NCBI Taxonomy" id="889485"/>
    <lineage>
        <taxon>Eukaryota</taxon>
        <taxon>Viridiplantae</taxon>
        <taxon>Streptophyta</taxon>
        <taxon>Embryophyta</taxon>
        <taxon>Tracheophyta</taxon>
        <taxon>Spermatophyta</taxon>
        <taxon>Magnoliopsida</taxon>
        <taxon>eudicotyledons</taxon>
        <taxon>Gunneridae</taxon>
        <taxon>Pentapetalae</taxon>
        <taxon>rosids</taxon>
        <taxon>fabids</taxon>
        <taxon>Malpighiales</taxon>
        <taxon>Salicaceae</taxon>
        <taxon>Saliceae</taxon>
        <taxon>Salix</taxon>
    </lineage>
</organism>
<feature type="domain" description="Protein kinase" evidence="7">
    <location>
        <begin position="11"/>
        <end position="158"/>
    </location>
</feature>
<dbReference type="AlphaFoldDB" id="A0AAD6L0B6"/>
<evidence type="ECO:0000256" key="2">
    <source>
        <dbReference type="ARBA" id="ARBA00022527"/>
    </source>
</evidence>
<dbReference type="PANTHER" id="PTHR24349">
    <property type="entry name" value="SERINE/THREONINE-PROTEIN KINASE"/>
    <property type="match status" value="1"/>
</dbReference>
<dbReference type="Proteomes" id="UP001162972">
    <property type="component" value="Chromosome 10"/>
</dbReference>
<dbReference type="GO" id="GO:0005524">
    <property type="term" value="F:ATP binding"/>
    <property type="evidence" value="ECO:0007669"/>
    <property type="project" value="UniProtKB-KW"/>
</dbReference>
<reference evidence="8 9" key="1">
    <citation type="journal article" date="2023" name="Int. J. Mol. Sci.">
        <title>De Novo Assembly and Annotation of 11 Diverse Shrub Willow (Salix) Genomes Reveals Novel Gene Organization in Sex-Linked Regions.</title>
        <authorList>
            <person name="Hyden B."/>
            <person name="Feng K."/>
            <person name="Yates T.B."/>
            <person name="Jawdy S."/>
            <person name="Cereghino C."/>
            <person name="Smart L.B."/>
            <person name="Muchero W."/>
        </authorList>
    </citation>
    <scope>NUCLEOTIDE SEQUENCE [LARGE SCALE GENOMIC DNA]</scope>
    <source>
        <tissue evidence="8">Shoot tip</tissue>
    </source>
</reference>
<evidence type="ECO:0000256" key="4">
    <source>
        <dbReference type="ARBA" id="ARBA00022741"/>
    </source>
</evidence>
<keyword evidence="2" id="KW-0723">Serine/threonine-protein kinase</keyword>
<comment type="similarity">
    <text evidence="1">Belongs to the protein kinase superfamily. CAMK Ser/Thr protein kinase family. CaMK subfamily.</text>
</comment>
<name>A0AAD6L0B6_9ROSI</name>
<evidence type="ECO:0000256" key="6">
    <source>
        <dbReference type="ARBA" id="ARBA00022840"/>
    </source>
</evidence>
<evidence type="ECO:0000256" key="3">
    <source>
        <dbReference type="ARBA" id="ARBA00022679"/>
    </source>
</evidence>
<dbReference type="InterPro" id="IPR011009">
    <property type="entry name" value="Kinase-like_dom_sf"/>
</dbReference>
<protein>
    <recommendedName>
        <fullName evidence="7">Protein kinase domain-containing protein</fullName>
    </recommendedName>
</protein>
<evidence type="ECO:0000313" key="9">
    <source>
        <dbReference type="Proteomes" id="UP001162972"/>
    </source>
</evidence>
<keyword evidence="5" id="KW-0418">Kinase</keyword>
<keyword evidence="9" id="KW-1185">Reference proteome</keyword>
<evidence type="ECO:0000256" key="1">
    <source>
        <dbReference type="ARBA" id="ARBA00005354"/>
    </source>
</evidence>
<dbReference type="SMART" id="SM00220">
    <property type="entry name" value="S_TKc"/>
    <property type="match status" value="1"/>
</dbReference>
<proteinExistence type="inferred from homology"/>
<dbReference type="InterPro" id="IPR000719">
    <property type="entry name" value="Prot_kinase_dom"/>
</dbReference>
<gene>
    <name evidence="8" type="ORF">OIU84_019420</name>
</gene>
<dbReference type="GO" id="GO:0004674">
    <property type="term" value="F:protein serine/threonine kinase activity"/>
    <property type="evidence" value="ECO:0007669"/>
    <property type="project" value="UniProtKB-KW"/>
</dbReference>
<dbReference type="PROSITE" id="PS50011">
    <property type="entry name" value="PROTEIN_KINASE_DOM"/>
    <property type="match status" value="1"/>
</dbReference>
<evidence type="ECO:0000259" key="7">
    <source>
        <dbReference type="PROSITE" id="PS50011"/>
    </source>
</evidence>
<keyword evidence="4" id="KW-0547">Nucleotide-binding</keyword>
<dbReference type="SUPFAM" id="SSF56112">
    <property type="entry name" value="Protein kinase-like (PK-like)"/>
    <property type="match status" value="1"/>
</dbReference>
<dbReference type="EMBL" id="JAPFFJ010000003">
    <property type="protein sequence ID" value="KAJ6432165.1"/>
    <property type="molecule type" value="Genomic_DNA"/>
</dbReference>
<dbReference type="Gene3D" id="1.10.510.10">
    <property type="entry name" value="Transferase(Phosphotransferase) domain 1"/>
    <property type="match status" value="1"/>
</dbReference>